<accession>A0A0V7ZXZ6</accession>
<evidence type="ECO:0000256" key="2">
    <source>
        <dbReference type="SAM" id="Phobius"/>
    </source>
</evidence>
<dbReference type="RefSeq" id="WP_058183318.1">
    <property type="nucleotide sequence ID" value="NZ_LMTZ01000024.1"/>
</dbReference>
<feature type="compositionally biased region" description="Polar residues" evidence="1">
    <location>
        <begin position="106"/>
        <end position="115"/>
    </location>
</feature>
<protein>
    <submittedName>
        <fullName evidence="3">Uncharacterized protein</fullName>
    </submittedName>
</protein>
<sequence>MSAIRCGISVYPIPNSIYERFNFYLRAAIAGNPLKAIKQKGLAMSSNYCNYECDQSNCPFKTDPLDRYREVCVKCGKEYSFRRGRAPVFLIICLISAILILMDTSKPQTDNQPKTQPFPELRSDY</sequence>
<organism evidence="3 4">
    <name type="scientific">Mastigocoleus testarum BC008</name>
    <dbReference type="NCBI Taxonomy" id="371196"/>
    <lineage>
        <taxon>Bacteria</taxon>
        <taxon>Bacillati</taxon>
        <taxon>Cyanobacteriota</taxon>
        <taxon>Cyanophyceae</taxon>
        <taxon>Nostocales</taxon>
        <taxon>Hapalosiphonaceae</taxon>
        <taxon>Mastigocoleus</taxon>
    </lineage>
</organism>
<comment type="caution">
    <text evidence="3">The sequence shown here is derived from an EMBL/GenBank/DDBJ whole genome shotgun (WGS) entry which is preliminary data.</text>
</comment>
<gene>
    <name evidence="3" type="ORF">BC008_35445</name>
</gene>
<evidence type="ECO:0000256" key="1">
    <source>
        <dbReference type="SAM" id="MobiDB-lite"/>
    </source>
</evidence>
<dbReference type="EMBL" id="LMTZ01000024">
    <property type="protein sequence ID" value="KST69418.1"/>
    <property type="molecule type" value="Genomic_DNA"/>
</dbReference>
<evidence type="ECO:0000313" key="4">
    <source>
        <dbReference type="Proteomes" id="UP000053372"/>
    </source>
</evidence>
<dbReference type="OrthoDB" id="517606at2"/>
<keyword evidence="2" id="KW-0472">Membrane</keyword>
<keyword evidence="4" id="KW-1185">Reference proteome</keyword>
<feature type="transmembrane region" description="Helical" evidence="2">
    <location>
        <begin position="86"/>
        <end position="102"/>
    </location>
</feature>
<name>A0A0V7ZXZ6_9CYAN</name>
<keyword evidence="2" id="KW-1133">Transmembrane helix</keyword>
<keyword evidence="2" id="KW-0812">Transmembrane</keyword>
<reference evidence="3 4" key="1">
    <citation type="journal article" date="2015" name="Genome Announc.">
        <title>Draft Genome of the Euendolithic (true boring) Cyanobacterium Mastigocoleus testarum strain BC008.</title>
        <authorList>
            <person name="Guida B.S."/>
            <person name="Garcia-Pichel F."/>
        </authorList>
    </citation>
    <scope>NUCLEOTIDE SEQUENCE [LARGE SCALE GENOMIC DNA]</scope>
    <source>
        <strain evidence="3 4">BC008</strain>
    </source>
</reference>
<feature type="region of interest" description="Disordered" evidence="1">
    <location>
        <begin position="106"/>
        <end position="125"/>
    </location>
</feature>
<evidence type="ECO:0000313" key="3">
    <source>
        <dbReference type="EMBL" id="KST69418.1"/>
    </source>
</evidence>
<proteinExistence type="predicted"/>
<dbReference type="AlphaFoldDB" id="A0A0V7ZXZ6"/>
<dbReference type="Proteomes" id="UP000053372">
    <property type="component" value="Unassembled WGS sequence"/>
</dbReference>